<dbReference type="InParanoid" id="A0A0D0BUM2"/>
<dbReference type="Proteomes" id="UP000054538">
    <property type="component" value="Unassembled WGS sequence"/>
</dbReference>
<proteinExistence type="predicted"/>
<dbReference type="STRING" id="930991.A0A0D0BUM2"/>
<gene>
    <name evidence="1" type="ORF">PAXRUDRAFT_835800</name>
</gene>
<sequence length="367" mass="40430">MKWLEVFHYKHGLKPDSCVFLEMGANSVIQPREPLSHDTIQKWINEATSSAGISRNTITEPLLNSPQHDTLIQYLLDELYTYETNYSNALAPVAQGANESLVGEATLVQLMSTKDLRLVHMSITTDVQGLRVEIDNVTGVVRELARVILQSHELPTASSTSKHIPPQMTPLTIKIPPHLPFWCSGSGVHCILSVVCGSIPLLPSSNPTPALTTTHSCQPPHTTMIPTDSSGAATLFSITNLGHHANGVLGGKAPCRPSSHSIPKASLIIPNIPVLCPDGTHWLKKDSWRDIVKHWLFGGPKLNLHTPLKDWPPEWTQGANRLFAVKYSDYESDEAHFLATYPQAERGHTALLYVINAAQWEHGERLS</sequence>
<reference evidence="2" key="2">
    <citation type="submission" date="2015-01" db="EMBL/GenBank/DDBJ databases">
        <title>Evolutionary Origins and Diversification of the Mycorrhizal Mutualists.</title>
        <authorList>
            <consortium name="DOE Joint Genome Institute"/>
            <consortium name="Mycorrhizal Genomics Consortium"/>
            <person name="Kohler A."/>
            <person name="Kuo A."/>
            <person name="Nagy L.G."/>
            <person name="Floudas D."/>
            <person name="Copeland A."/>
            <person name="Barry K.W."/>
            <person name="Cichocki N."/>
            <person name="Veneault-Fourrey C."/>
            <person name="LaButti K."/>
            <person name="Lindquist E.A."/>
            <person name="Lipzen A."/>
            <person name="Lundell T."/>
            <person name="Morin E."/>
            <person name="Murat C."/>
            <person name="Riley R."/>
            <person name="Ohm R."/>
            <person name="Sun H."/>
            <person name="Tunlid A."/>
            <person name="Henrissat B."/>
            <person name="Grigoriev I.V."/>
            <person name="Hibbett D.S."/>
            <person name="Martin F."/>
        </authorList>
    </citation>
    <scope>NUCLEOTIDE SEQUENCE [LARGE SCALE GENOMIC DNA]</scope>
    <source>
        <strain evidence="2">Ve08.2h10</strain>
    </source>
</reference>
<evidence type="ECO:0000313" key="2">
    <source>
        <dbReference type="Proteomes" id="UP000054538"/>
    </source>
</evidence>
<organism evidence="1 2">
    <name type="scientific">Paxillus rubicundulus Ve08.2h10</name>
    <dbReference type="NCBI Taxonomy" id="930991"/>
    <lineage>
        <taxon>Eukaryota</taxon>
        <taxon>Fungi</taxon>
        <taxon>Dikarya</taxon>
        <taxon>Basidiomycota</taxon>
        <taxon>Agaricomycotina</taxon>
        <taxon>Agaricomycetes</taxon>
        <taxon>Agaricomycetidae</taxon>
        <taxon>Boletales</taxon>
        <taxon>Paxilineae</taxon>
        <taxon>Paxillaceae</taxon>
        <taxon>Paxillus</taxon>
    </lineage>
</organism>
<dbReference type="HOGENOM" id="CLU_013901_3_0_1"/>
<dbReference type="EMBL" id="KN828325">
    <property type="protein sequence ID" value="KIK75122.1"/>
    <property type="molecule type" value="Genomic_DNA"/>
</dbReference>
<keyword evidence="2" id="KW-1185">Reference proteome</keyword>
<accession>A0A0D0BUM2</accession>
<name>A0A0D0BUM2_9AGAM</name>
<dbReference type="OrthoDB" id="164951at2759"/>
<evidence type="ECO:0000313" key="1">
    <source>
        <dbReference type="EMBL" id="KIK75122.1"/>
    </source>
</evidence>
<reference evidence="1 2" key="1">
    <citation type="submission" date="2014-04" db="EMBL/GenBank/DDBJ databases">
        <authorList>
            <consortium name="DOE Joint Genome Institute"/>
            <person name="Kuo A."/>
            <person name="Kohler A."/>
            <person name="Jargeat P."/>
            <person name="Nagy L.G."/>
            <person name="Floudas D."/>
            <person name="Copeland A."/>
            <person name="Barry K.W."/>
            <person name="Cichocki N."/>
            <person name="Veneault-Fourrey C."/>
            <person name="LaButti K."/>
            <person name="Lindquist E.A."/>
            <person name="Lipzen A."/>
            <person name="Lundell T."/>
            <person name="Morin E."/>
            <person name="Murat C."/>
            <person name="Sun H."/>
            <person name="Tunlid A."/>
            <person name="Henrissat B."/>
            <person name="Grigoriev I.V."/>
            <person name="Hibbett D.S."/>
            <person name="Martin F."/>
            <person name="Nordberg H.P."/>
            <person name="Cantor M.N."/>
            <person name="Hua S.X."/>
        </authorList>
    </citation>
    <scope>NUCLEOTIDE SEQUENCE [LARGE SCALE GENOMIC DNA]</scope>
    <source>
        <strain evidence="1 2">Ve08.2h10</strain>
    </source>
</reference>
<dbReference type="AlphaFoldDB" id="A0A0D0BUM2"/>
<protein>
    <submittedName>
        <fullName evidence="1">Uncharacterized protein</fullName>
    </submittedName>
</protein>